<dbReference type="AlphaFoldDB" id="A0A6V7WM81"/>
<dbReference type="Proteomes" id="UP000580250">
    <property type="component" value="Unassembled WGS sequence"/>
</dbReference>
<evidence type="ECO:0000313" key="1">
    <source>
        <dbReference type="EMBL" id="CAD2188109.1"/>
    </source>
</evidence>
<dbReference type="EMBL" id="CAJEWN010000674">
    <property type="protein sequence ID" value="CAD2188109.1"/>
    <property type="molecule type" value="Genomic_DNA"/>
</dbReference>
<protein>
    <submittedName>
        <fullName evidence="1">Uncharacterized protein</fullName>
    </submittedName>
</protein>
<reference evidence="1 2" key="1">
    <citation type="submission" date="2020-08" db="EMBL/GenBank/DDBJ databases">
        <authorList>
            <person name="Koutsovoulos G."/>
            <person name="Danchin GJ E."/>
        </authorList>
    </citation>
    <scope>NUCLEOTIDE SEQUENCE [LARGE SCALE GENOMIC DNA]</scope>
</reference>
<gene>
    <name evidence="1" type="ORF">MENT_LOCUS40737</name>
</gene>
<organism evidence="1 2">
    <name type="scientific">Meloidogyne enterolobii</name>
    <name type="common">Root-knot nematode worm</name>
    <name type="synonym">Meloidogyne mayaguensis</name>
    <dbReference type="NCBI Taxonomy" id="390850"/>
    <lineage>
        <taxon>Eukaryota</taxon>
        <taxon>Metazoa</taxon>
        <taxon>Ecdysozoa</taxon>
        <taxon>Nematoda</taxon>
        <taxon>Chromadorea</taxon>
        <taxon>Rhabditida</taxon>
        <taxon>Tylenchina</taxon>
        <taxon>Tylenchomorpha</taxon>
        <taxon>Tylenchoidea</taxon>
        <taxon>Meloidogynidae</taxon>
        <taxon>Meloidogyninae</taxon>
        <taxon>Meloidogyne</taxon>
    </lineage>
</organism>
<evidence type="ECO:0000313" key="2">
    <source>
        <dbReference type="Proteomes" id="UP000580250"/>
    </source>
</evidence>
<comment type="caution">
    <text evidence="1">The sequence shown here is derived from an EMBL/GenBank/DDBJ whole genome shotgun (WGS) entry which is preliminary data.</text>
</comment>
<proteinExistence type="predicted"/>
<accession>A0A6V7WM81</accession>
<sequence>MKEKVFLYPKIRCGSNFILIFGSNFTFFENFQLIADVPSVHQKSKLIQIFSQK</sequence>
<name>A0A6V7WM81_MELEN</name>